<gene>
    <name evidence="2" type="ORF">FFM53_022310</name>
</gene>
<name>A0ABX6PJ19_9HYPH</name>
<keyword evidence="1" id="KW-0812">Transmembrane</keyword>
<proteinExistence type="predicted"/>
<dbReference type="RefSeq" id="WP_138387268.1">
    <property type="nucleotide sequence ID" value="NZ_CP054021.1"/>
</dbReference>
<reference evidence="2 3" key="1">
    <citation type="submission" date="2020-05" db="EMBL/GenBank/DDBJ databases">
        <title>Genome sequences of pea root nodulating Rhizobium spp.</title>
        <authorList>
            <person name="Rahi P."/>
        </authorList>
    </citation>
    <scope>NUCLEOTIDE SEQUENCE [LARGE SCALE GENOMIC DNA]</scope>
    <source>
        <strain evidence="3">JKLM 12A2</strain>
    </source>
</reference>
<evidence type="ECO:0000256" key="1">
    <source>
        <dbReference type="SAM" id="Phobius"/>
    </source>
</evidence>
<evidence type="ECO:0000313" key="2">
    <source>
        <dbReference type="EMBL" id="QKK19023.1"/>
    </source>
</evidence>
<accession>A0ABX6PJ19</accession>
<evidence type="ECO:0000313" key="3">
    <source>
        <dbReference type="Proteomes" id="UP000305673"/>
    </source>
</evidence>
<feature type="transmembrane region" description="Helical" evidence="1">
    <location>
        <begin position="92"/>
        <end position="113"/>
    </location>
</feature>
<dbReference type="EMBL" id="CP054021">
    <property type="protein sequence ID" value="QKK19023.1"/>
    <property type="molecule type" value="Genomic_DNA"/>
</dbReference>
<sequence length="179" mass="19376">MSMRRGRVDQPQEKQSAAMFRLPSVGWPIHGFAFMAIFSARDHHNFLTLVNFNRGLVADSIKPILKSIFKSILWGGIMRASAVFRRTRKQKLLSRICFAALSFGCSFATPALGSAGKRREFIARHLSLSIVSGAVLMALSAGAASAQTAFWTGATSSDWTDASNWSTGIAPVAGQPVTI</sequence>
<keyword evidence="3" id="KW-1185">Reference proteome</keyword>
<protein>
    <submittedName>
        <fullName evidence="2">Uncharacterized protein</fullName>
    </submittedName>
</protein>
<feature type="transmembrane region" description="Helical" evidence="1">
    <location>
        <begin position="125"/>
        <end position="146"/>
    </location>
</feature>
<keyword evidence="1" id="KW-0472">Membrane</keyword>
<organism evidence="2 3">
    <name type="scientific">Rhizobium indicum</name>
    <dbReference type="NCBI Taxonomy" id="2583231"/>
    <lineage>
        <taxon>Bacteria</taxon>
        <taxon>Pseudomonadati</taxon>
        <taxon>Pseudomonadota</taxon>
        <taxon>Alphaproteobacteria</taxon>
        <taxon>Hyphomicrobiales</taxon>
        <taxon>Rhizobiaceae</taxon>
        <taxon>Rhizobium/Agrobacterium group</taxon>
        <taxon>Rhizobium</taxon>
    </lineage>
</organism>
<dbReference type="Proteomes" id="UP000305673">
    <property type="component" value="Chromosome"/>
</dbReference>
<keyword evidence="1" id="KW-1133">Transmembrane helix</keyword>